<dbReference type="SUPFAM" id="SSF56112">
    <property type="entry name" value="Protein kinase-like (PK-like)"/>
    <property type="match status" value="1"/>
</dbReference>
<keyword evidence="6 7" id="KW-0472">Membrane</keyword>
<keyword evidence="4" id="KW-0677">Repeat</keyword>
<dbReference type="InterPro" id="IPR032675">
    <property type="entry name" value="LRR_dom_sf"/>
</dbReference>
<dbReference type="InterPro" id="IPR001611">
    <property type="entry name" value="Leu-rich_rpt"/>
</dbReference>
<dbReference type="Pfam" id="PF07714">
    <property type="entry name" value="PK_Tyr_Ser-Thr"/>
    <property type="match status" value="1"/>
</dbReference>
<dbReference type="Gene3D" id="3.80.10.10">
    <property type="entry name" value="Ribonuclease Inhibitor"/>
    <property type="match status" value="2"/>
</dbReference>
<dbReference type="InterPro" id="IPR001245">
    <property type="entry name" value="Ser-Thr/Tyr_kinase_cat_dom"/>
</dbReference>
<dbReference type="InterPro" id="IPR011009">
    <property type="entry name" value="Kinase-like_dom_sf"/>
</dbReference>
<comment type="subcellular location">
    <subcellularLocation>
        <location evidence="1">Membrane</location>
    </subcellularLocation>
</comment>
<dbReference type="InterPro" id="IPR000719">
    <property type="entry name" value="Prot_kinase_dom"/>
</dbReference>
<dbReference type="EMBL" id="JAVXUO010001728">
    <property type="protein sequence ID" value="KAK2979674.1"/>
    <property type="molecule type" value="Genomic_DNA"/>
</dbReference>
<dbReference type="AlphaFoldDB" id="A0AA88R7F0"/>
<proteinExistence type="predicted"/>
<keyword evidence="2" id="KW-0433">Leucine-rich repeat</keyword>
<dbReference type="Gene3D" id="3.30.200.20">
    <property type="entry name" value="Phosphorylase Kinase, domain 1"/>
    <property type="match status" value="1"/>
</dbReference>
<evidence type="ECO:0000256" key="5">
    <source>
        <dbReference type="ARBA" id="ARBA00022989"/>
    </source>
</evidence>
<evidence type="ECO:0000256" key="4">
    <source>
        <dbReference type="ARBA" id="ARBA00022737"/>
    </source>
</evidence>
<sequence length="650" mass="70799">MEIKSSLDPENKYLASWTSDGNPCSGSFEGVACNVRNKVGNISLQGKGLTGRISPAVAGLKCLSGLYLHYNSLTGEIPKEISNLTELSDLYLNVNSLSGEIPREIGGMASLQVLELCCNQLTGNIPTEMGFLKKLSTLALQHNKLAGQIPFSLGKLVTLKRLDLSFNRLSGPIPAKLAKVPQLEVLDVRNNTLFGVVPPALKKFNGGFHYENNPGLCGVVFSALRGCTAWDDLSISQVGVPFAPKINNGAPTLDPRSASSAAPHNQTHCRNSSKFPPIGIIGGVTTGTITLLILVFLSIVRFRRRKQKIGSTSDTSDDQFSSIHVKEFYSRSASPLVSLEYDHEWNSMNGQDGNGVSHGLLHSFKFNLEEVESATQHFSEVNLLGRSKFSAVYKGTLKNGSSVAIKRISMTSCKPEEADFVKGLSLLTSLQHENLVKLRGFCCSKGRGECFFVYDFASKGNLSNYLDVVDESSHVLNWPTRFSIINGIAKGVRYLHSSETNKPGIVHRNISVEKVLIDQRFSPLLMDSGLFKLLADDIVFSALKVSAAMGCLAPEYITTGHFTEKSDVYAFGVIVLQVLCGKRLPTNSMRVAAESCRLEDFIDANLKGEFSECETSRLTKIALACTNELPDYRPTMETVIQELSESTGAS</sequence>
<evidence type="ECO:0000313" key="9">
    <source>
        <dbReference type="EMBL" id="KAK2979674.1"/>
    </source>
</evidence>
<dbReference type="GO" id="GO:0005524">
    <property type="term" value="F:ATP binding"/>
    <property type="evidence" value="ECO:0007669"/>
    <property type="project" value="InterPro"/>
</dbReference>
<evidence type="ECO:0000256" key="6">
    <source>
        <dbReference type="ARBA" id="ARBA00023136"/>
    </source>
</evidence>
<organism evidence="9 10">
    <name type="scientific">Escallonia rubra</name>
    <dbReference type="NCBI Taxonomy" id="112253"/>
    <lineage>
        <taxon>Eukaryota</taxon>
        <taxon>Viridiplantae</taxon>
        <taxon>Streptophyta</taxon>
        <taxon>Embryophyta</taxon>
        <taxon>Tracheophyta</taxon>
        <taxon>Spermatophyta</taxon>
        <taxon>Magnoliopsida</taxon>
        <taxon>eudicotyledons</taxon>
        <taxon>Gunneridae</taxon>
        <taxon>Pentapetalae</taxon>
        <taxon>asterids</taxon>
        <taxon>campanulids</taxon>
        <taxon>Escalloniales</taxon>
        <taxon>Escalloniaceae</taxon>
        <taxon>Escallonia</taxon>
    </lineage>
</organism>
<dbReference type="GO" id="GO:0016020">
    <property type="term" value="C:membrane"/>
    <property type="evidence" value="ECO:0007669"/>
    <property type="project" value="UniProtKB-SubCell"/>
</dbReference>
<dbReference type="PANTHER" id="PTHR48007:SF65">
    <property type="entry name" value="OS01G0577600 PROTEIN"/>
    <property type="match status" value="1"/>
</dbReference>
<name>A0AA88R7F0_9ASTE</name>
<feature type="transmembrane region" description="Helical" evidence="7">
    <location>
        <begin position="278"/>
        <end position="300"/>
    </location>
</feature>
<dbReference type="Pfam" id="PF08263">
    <property type="entry name" value="LRRNT_2"/>
    <property type="match status" value="1"/>
</dbReference>
<evidence type="ECO:0000256" key="2">
    <source>
        <dbReference type="ARBA" id="ARBA00022614"/>
    </source>
</evidence>
<keyword evidence="10" id="KW-1185">Reference proteome</keyword>
<comment type="caution">
    <text evidence="9">The sequence shown here is derived from an EMBL/GenBank/DDBJ whole genome shotgun (WGS) entry which is preliminary data.</text>
</comment>
<evidence type="ECO:0000256" key="3">
    <source>
        <dbReference type="ARBA" id="ARBA00022692"/>
    </source>
</evidence>
<dbReference type="SUPFAM" id="SSF52058">
    <property type="entry name" value="L domain-like"/>
    <property type="match status" value="1"/>
</dbReference>
<feature type="domain" description="Protein kinase" evidence="8">
    <location>
        <begin position="378"/>
        <end position="650"/>
    </location>
</feature>
<dbReference type="GO" id="GO:0004672">
    <property type="term" value="F:protein kinase activity"/>
    <property type="evidence" value="ECO:0007669"/>
    <property type="project" value="InterPro"/>
</dbReference>
<protein>
    <recommendedName>
        <fullName evidence="8">Protein kinase domain-containing protein</fullName>
    </recommendedName>
</protein>
<evidence type="ECO:0000313" key="10">
    <source>
        <dbReference type="Proteomes" id="UP001187471"/>
    </source>
</evidence>
<dbReference type="Gene3D" id="1.10.510.10">
    <property type="entry name" value="Transferase(Phosphotransferase) domain 1"/>
    <property type="match status" value="1"/>
</dbReference>
<evidence type="ECO:0000256" key="7">
    <source>
        <dbReference type="SAM" id="Phobius"/>
    </source>
</evidence>
<gene>
    <name evidence="9" type="ORF">RJ640_027254</name>
</gene>
<evidence type="ECO:0000256" key="1">
    <source>
        <dbReference type="ARBA" id="ARBA00004370"/>
    </source>
</evidence>
<reference evidence="9" key="1">
    <citation type="submission" date="2022-12" db="EMBL/GenBank/DDBJ databases">
        <title>Draft genome assemblies for two species of Escallonia (Escalloniales).</title>
        <authorList>
            <person name="Chanderbali A."/>
            <person name="Dervinis C."/>
            <person name="Anghel I."/>
            <person name="Soltis D."/>
            <person name="Soltis P."/>
            <person name="Zapata F."/>
        </authorList>
    </citation>
    <scope>NUCLEOTIDE SEQUENCE</scope>
    <source>
        <strain evidence="9">UCBG92.1500</strain>
        <tissue evidence="9">Leaf</tissue>
    </source>
</reference>
<evidence type="ECO:0000259" key="8">
    <source>
        <dbReference type="PROSITE" id="PS50011"/>
    </source>
</evidence>
<keyword evidence="5 7" id="KW-1133">Transmembrane helix</keyword>
<dbReference type="FunFam" id="3.30.200.20:FF:000371">
    <property type="entry name" value="Protein NSP-INTERACTING KINASE 2"/>
    <property type="match status" value="1"/>
</dbReference>
<dbReference type="PROSITE" id="PS50011">
    <property type="entry name" value="PROTEIN_KINASE_DOM"/>
    <property type="match status" value="1"/>
</dbReference>
<dbReference type="Pfam" id="PF00560">
    <property type="entry name" value="LRR_1"/>
    <property type="match status" value="4"/>
</dbReference>
<accession>A0AA88R7F0</accession>
<dbReference type="PANTHER" id="PTHR48007">
    <property type="entry name" value="LEUCINE-RICH REPEAT RECEPTOR-LIKE PROTEIN KINASE PXC1"/>
    <property type="match status" value="1"/>
</dbReference>
<dbReference type="Proteomes" id="UP001187471">
    <property type="component" value="Unassembled WGS sequence"/>
</dbReference>
<dbReference type="FunFam" id="3.80.10.10:FF:000379">
    <property type="entry name" value="Protein NSP-INTERACTING KINASE 2"/>
    <property type="match status" value="1"/>
</dbReference>
<dbReference type="InterPro" id="IPR013210">
    <property type="entry name" value="LRR_N_plant-typ"/>
</dbReference>
<keyword evidence="3 7" id="KW-0812">Transmembrane</keyword>
<dbReference type="InterPro" id="IPR046959">
    <property type="entry name" value="PRK1-6/SRF4-like"/>
</dbReference>